<dbReference type="InterPro" id="IPR032092">
    <property type="entry name" value="PilW"/>
</dbReference>
<dbReference type="AlphaFoldDB" id="A0A2V1H488"/>
<evidence type="ECO:0000256" key="1">
    <source>
        <dbReference type="SAM" id="Phobius"/>
    </source>
</evidence>
<reference evidence="2 3" key="1">
    <citation type="submission" date="2018-04" db="EMBL/GenBank/DDBJ databases">
        <title>Thalassorhabdus spongiae gen. nov., sp. nov., isolated from a marine sponge in South-West Iceland.</title>
        <authorList>
            <person name="Knobloch S."/>
            <person name="Daussin A."/>
            <person name="Johannsson R."/>
            <person name="Marteinsson V.T."/>
        </authorList>
    </citation>
    <scope>NUCLEOTIDE SEQUENCE [LARGE SCALE GENOMIC DNA]</scope>
    <source>
        <strain evidence="2 3">Hp12</strain>
    </source>
</reference>
<evidence type="ECO:0000313" key="2">
    <source>
        <dbReference type="EMBL" id="PVZ70446.1"/>
    </source>
</evidence>
<sequence>MKLNSFKQIQSGLTLVELLIAVTLSLLLLAGAGQIFFGANPTYRKSNEEIRLQDSGRFSVEAISRDVRLAGYQGCADPNLIEPNRMSNVADTVNPFDEAVRAFRVDSTGDWSPSRPTDLNSLVSANAPRNNSDVISIQRASARFSQLAIDMVSATGVVTLANNNLGLVANDIVIISDCETVDIFEIGSVTVTTAPQVEVTFTTNSATPDRNNFSKIYTNNARVMQLISRTYYTKNNGKTNRSGYAGYSLYQHESGDTSELSEGVEFLRVGLSERIAGGGLKVLTDDLSSADLGNVVGVQIAMLVQTAERSRNRQDGNSYDLLGSSFSPTDYQSEDLRSRRIFQTVLSIRNRENRG</sequence>
<comment type="caution">
    <text evidence="2">The sequence shown here is derived from an EMBL/GenBank/DDBJ whole genome shotgun (WGS) entry which is preliminary data.</text>
</comment>
<dbReference type="InterPro" id="IPR012902">
    <property type="entry name" value="N_methyl_site"/>
</dbReference>
<organism evidence="2 3">
    <name type="scientific">Pelagibaculum spongiae</name>
    <dbReference type="NCBI Taxonomy" id="2080658"/>
    <lineage>
        <taxon>Bacteria</taxon>
        <taxon>Pseudomonadati</taxon>
        <taxon>Pseudomonadota</taxon>
        <taxon>Gammaproteobacteria</taxon>
        <taxon>Oceanospirillales</taxon>
        <taxon>Pelagibaculum</taxon>
    </lineage>
</organism>
<dbReference type="Pfam" id="PF16074">
    <property type="entry name" value="PilW"/>
    <property type="match status" value="1"/>
</dbReference>
<dbReference type="Proteomes" id="UP000244906">
    <property type="component" value="Unassembled WGS sequence"/>
</dbReference>
<feature type="transmembrane region" description="Helical" evidence="1">
    <location>
        <begin position="12"/>
        <end position="37"/>
    </location>
</feature>
<dbReference type="EMBL" id="QDDL01000002">
    <property type="protein sequence ID" value="PVZ70446.1"/>
    <property type="molecule type" value="Genomic_DNA"/>
</dbReference>
<gene>
    <name evidence="2" type="ORF">DC094_07615</name>
</gene>
<keyword evidence="1" id="KW-0812">Transmembrane</keyword>
<keyword evidence="1" id="KW-1133">Transmembrane helix</keyword>
<evidence type="ECO:0008006" key="4">
    <source>
        <dbReference type="Google" id="ProtNLM"/>
    </source>
</evidence>
<accession>A0A2V1H488</accession>
<dbReference type="RefSeq" id="WP_116686519.1">
    <property type="nucleotide sequence ID" value="NZ_CAWNYD010000002.1"/>
</dbReference>
<keyword evidence="3" id="KW-1185">Reference proteome</keyword>
<keyword evidence="1" id="KW-0472">Membrane</keyword>
<protein>
    <recommendedName>
        <fullName evidence="4">Pilus assembly protein PilW</fullName>
    </recommendedName>
</protein>
<proteinExistence type="predicted"/>
<name>A0A2V1H488_9GAMM</name>
<dbReference type="OrthoDB" id="5296662at2"/>
<evidence type="ECO:0000313" key="3">
    <source>
        <dbReference type="Proteomes" id="UP000244906"/>
    </source>
</evidence>
<dbReference type="Pfam" id="PF07963">
    <property type="entry name" value="N_methyl"/>
    <property type="match status" value="1"/>
</dbReference>
<dbReference type="GO" id="GO:0043683">
    <property type="term" value="P:type IV pilus assembly"/>
    <property type="evidence" value="ECO:0007669"/>
    <property type="project" value="InterPro"/>
</dbReference>
<dbReference type="PROSITE" id="PS00409">
    <property type="entry name" value="PROKAR_NTER_METHYL"/>
    <property type="match status" value="1"/>
</dbReference>